<gene>
    <name evidence="14" type="ORF">AMSG_08901</name>
</gene>
<organism evidence="14 15">
    <name type="scientific">Thecamonas trahens ATCC 50062</name>
    <dbReference type="NCBI Taxonomy" id="461836"/>
    <lineage>
        <taxon>Eukaryota</taxon>
        <taxon>Apusozoa</taxon>
        <taxon>Apusomonadida</taxon>
        <taxon>Apusomonadidae</taxon>
        <taxon>Thecamonas</taxon>
    </lineage>
</organism>
<evidence type="ECO:0000256" key="2">
    <source>
        <dbReference type="ARBA" id="ARBA00022553"/>
    </source>
</evidence>
<dbReference type="InterPro" id="IPR038765">
    <property type="entry name" value="Papain-like_cys_pep_sf"/>
</dbReference>
<feature type="domain" description="Calpain catalytic" evidence="13">
    <location>
        <begin position="297"/>
        <end position="614"/>
    </location>
</feature>
<evidence type="ECO:0000256" key="11">
    <source>
        <dbReference type="PROSITE-ProRule" id="PRU00239"/>
    </source>
</evidence>
<evidence type="ECO:0000313" key="14">
    <source>
        <dbReference type="EMBL" id="KNC53396.1"/>
    </source>
</evidence>
<dbReference type="GO" id="GO:0006508">
    <property type="term" value="P:proteolysis"/>
    <property type="evidence" value="ECO:0007669"/>
    <property type="project" value="UniProtKB-KW"/>
</dbReference>
<feature type="active site" evidence="10 11">
    <location>
        <position position="552"/>
    </location>
</feature>
<dbReference type="InterPro" id="IPR036443">
    <property type="entry name" value="Znf_RanBP2_sf"/>
</dbReference>
<evidence type="ECO:0000256" key="6">
    <source>
        <dbReference type="ARBA" id="ARBA00022771"/>
    </source>
</evidence>
<evidence type="ECO:0000259" key="13">
    <source>
        <dbReference type="PROSITE" id="PS50203"/>
    </source>
</evidence>
<dbReference type="GO" id="GO:0004198">
    <property type="term" value="F:calcium-dependent cysteine-type endopeptidase activity"/>
    <property type="evidence" value="ECO:0007669"/>
    <property type="project" value="InterPro"/>
</dbReference>
<keyword evidence="6" id="KW-0863">Zinc-finger</keyword>
<dbReference type="CDD" id="cd00044">
    <property type="entry name" value="CysPc"/>
    <property type="match status" value="1"/>
</dbReference>
<keyword evidence="3 11" id="KW-0645">Protease</keyword>
<dbReference type="SUPFAM" id="SSF54001">
    <property type="entry name" value="Cysteine proteinases"/>
    <property type="match status" value="1"/>
</dbReference>
<keyword evidence="8 11" id="KW-0788">Thiol protease</keyword>
<accession>A0A0L0DMY7</accession>
<dbReference type="PROSITE" id="PS50203">
    <property type="entry name" value="CALPAIN_CAT"/>
    <property type="match status" value="1"/>
</dbReference>
<dbReference type="GO" id="GO:0008270">
    <property type="term" value="F:zinc ion binding"/>
    <property type="evidence" value="ECO:0007669"/>
    <property type="project" value="UniProtKB-KW"/>
</dbReference>
<dbReference type="STRING" id="461836.A0A0L0DMY7"/>
<evidence type="ECO:0000256" key="5">
    <source>
        <dbReference type="ARBA" id="ARBA00022737"/>
    </source>
</evidence>
<evidence type="ECO:0000256" key="4">
    <source>
        <dbReference type="ARBA" id="ARBA00022723"/>
    </source>
</evidence>
<evidence type="ECO:0000313" key="15">
    <source>
        <dbReference type="Proteomes" id="UP000054408"/>
    </source>
</evidence>
<name>A0A0L0DMY7_THETB</name>
<keyword evidence="12" id="KW-0812">Transmembrane</keyword>
<proteinExistence type="inferred from homology"/>
<dbReference type="FunFam" id="3.90.70.10:FF:000010">
    <property type="entry name" value="Calpain 15"/>
    <property type="match status" value="1"/>
</dbReference>
<dbReference type="EMBL" id="GL349481">
    <property type="protein sequence ID" value="KNC53396.1"/>
    <property type="molecule type" value="Genomic_DNA"/>
</dbReference>
<dbReference type="Pfam" id="PF00648">
    <property type="entry name" value="Peptidase_C2"/>
    <property type="match status" value="1"/>
</dbReference>
<keyword evidence="12" id="KW-0472">Membrane</keyword>
<dbReference type="PROSITE" id="PS01358">
    <property type="entry name" value="ZF_RANBP2_1"/>
    <property type="match status" value="1"/>
</dbReference>
<dbReference type="Proteomes" id="UP000054408">
    <property type="component" value="Unassembled WGS sequence"/>
</dbReference>
<dbReference type="Gene3D" id="3.90.70.10">
    <property type="entry name" value="Cysteine proteinases"/>
    <property type="match status" value="1"/>
</dbReference>
<evidence type="ECO:0000256" key="8">
    <source>
        <dbReference type="ARBA" id="ARBA00022807"/>
    </source>
</evidence>
<keyword evidence="2" id="KW-0597">Phosphoprotein</keyword>
<dbReference type="PRINTS" id="PR00704">
    <property type="entry name" value="CALPAIN"/>
</dbReference>
<evidence type="ECO:0000256" key="12">
    <source>
        <dbReference type="SAM" id="Phobius"/>
    </source>
</evidence>
<feature type="active site" evidence="10 11">
    <location>
        <position position="532"/>
    </location>
</feature>
<keyword evidence="7 11" id="KW-0378">Hydrolase</keyword>
<keyword evidence="4" id="KW-0479">Metal-binding</keyword>
<feature type="active site" evidence="10 11">
    <location>
        <position position="366"/>
    </location>
</feature>
<evidence type="ECO:0000256" key="9">
    <source>
        <dbReference type="ARBA" id="ARBA00022833"/>
    </source>
</evidence>
<evidence type="ECO:0000256" key="7">
    <source>
        <dbReference type="ARBA" id="ARBA00022801"/>
    </source>
</evidence>
<dbReference type="InterPro" id="IPR022684">
    <property type="entry name" value="Calpain_cysteine_protease"/>
</dbReference>
<dbReference type="RefSeq" id="XP_013754436.1">
    <property type="nucleotide sequence ID" value="XM_013898982.1"/>
</dbReference>
<keyword evidence="5" id="KW-0677">Repeat</keyword>
<dbReference type="PANTHER" id="PTHR10183">
    <property type="entry name" value="CALPAIN"/>
    <property type="match status" value="1"/>
</dbReference>
<keyword evidence="12" id="KW-1133">Transmembrane helix</keyword>
<sequence>MTGSSSLKMEMHLGPAEVVGGRRWPEQSEAERYIGIDIDIDIDVDIDIDIDIGIDIGLDCTLPDVGGSGGALTSGVLIAYKTSGRTMRMKVVAAGEGGPDIGSVELHFPPTLKPAQILLRSPPFKYSRKLEGEVHVTVVITPARGEASAGLAPISTTLVLQPSEPPVSRKIEVAWDTAAPSGYNSGSSASAAHTAPVGWACRRCTFVNSVGAAMCEACGEVRVKRPDGGTPGTPISPLDTRRAFPSESSLASAESAISLADLADGWVPTTSAEEVLAGDVAEAESRLMAILEAGLAPFADADFPPTDVSLYGGNMTEALKAVDGREKMWARPQHIRRAGRQGWRLFASGLGAASSQDIEQGALGDCWFLSALALVAERPGLLERIVLTPELNSEGVYSFRFCKDGEWRVVTVDDWLPVDANSGRLVYSQAARNQLWVPLVEKAYAKLHGSYRAIAGGVSTEALQDLTGAPTLRVSLETTSASAPDELSAEDPELLWGQLLSWHESGYLVALSCGRHGLSSEVYQSVGLNDNHAYSLLQLRSVGSLWLMQIRNPWGGSGRASEWRGDWSDHSALWTAEMRRELEVYSEASEDGIFWMSFDDFLRYFGAVSVCMLNSAWHEYRVPLATNELVAAPWTASAFEVTVAAPTWVALEILQASDRQFDEATAYAYIAIGVLVAKRRGPGLYTVVGSVSPLARRSRTMDVLLDDPSAEYVVLPMAPDLSGRTKLTLALSSAHPVVIREAETNANVARRVVADLVARRGSPADYGEGMTLWTYVFGAMFFILVINGTRGKSIDIAVDASASTNMLSLRAGSMNSSDTLGPQTRMIVMAGTTIEAYTSWAAAYATRYTTRRLRGLAAAATRHEPSESHDGLFAEIHDVE</sequence>
<dbReference type="Gene3D" id="2.30.30.380">
    <property type="entry name" value="Zn-finger domain of Sec23/24"/>
    <property type="match status" value="1"/>
</dbReference>
<keyword evidence="9" id="KW-0862">Zinc</keyword>
<dbReference type="InterPro" id="IPR000169">
    <property type="entry name" value="Pept_cys_AS"/>
</dbReference>
<protein>
    <submittedName>
        <fullName evidence="14">Calpain-15</fullName>
    </submittedName>
</protein>
<dbReference type="AlphaFoldDB" id="A0A0L0DMY7"/>
<dbReference type="SMART" id="SM00230">
    <property type="entry name" value="CysPc"/>
    <property type="match status" value="1"/>
</dbReference>
<keyword evidence="15" id="KW-1185">Reference proteome</keyword>
<evidence type="ECO:0000256" key="1">
    <source>
        <dbReference type="ARBA" id="ARBA00007623"/>
    </source>
</evidence>
<feature type="transmembrane region" description="Helical" evidence="12">
    <location>
        <begin position="770"/>
        <end position="786"/>
    </location>
</feature>
<dbReference type="InterPro" id="IPR001300">
    <property type="entry name" value="Peptidase_C2_calpain_cat"/>
</dbReference>
<reference evidence="14 15" key="1">
    <citation type="submission" date="2010-05" db="EMBL/GenBank/DDBJ databases">
        <title>The Genome Sequence of Thecamonas trahens ATCC 50062.</title>
        <authorList>
            <consortium name="The Broad Institute Genome Sequencing Platform"/>
            <person name="Russ C."/>
            <person name="Cuomo C."/>
            <person name="Shea T."/>
            <person name="Young S.K."/>
            <person name="Zeng Q."/>
            <person name="Koehrsen M."/>
            <person name="Haas B."/>
            <person name="Borodovsky M."/>
            <person name="Guigo R."/>
            <person name="Alvarado L."/>
            <person name="Berlin A."/>
            <person name="Bochicchio J."/>
            <person name="Borenstein D."/>
            <person name="Chapman S."/>
            <person name="Chen Z."/>
            <person name="Freedman E."/>
            <person name="Gellesch M."/>
            <person name="Goldberg J."/>
            <person name="Griggs A."/>
            <person name="Gujja S."/>
            <person name="Heilman E."/>
            <person name="Heiman D."/>
            <person name="Hepburn T."/>
            <person name="Howarth C."/>
            <person name="Jen D."/>
            <person name="Larson L."/>
            <person name="Mehta T."/>
            <person name="Park D."/>
            <person name="Pearson M."/>
            <person name="Roberts A."/>
            <person name="Saif S."/>
            <person name="Shenoy N."/>
            <person name="Sisk P."/>
            <person name="Stolte C."/>
            <person name="Sykes S."/>
            <person name="Thomson T."/>
            <person name="Walk T."/>
            <person name="White J."/>
            <person name="Yandava C."/>
            <person name="Burger G."/>
            <person name="Gray M.W."/>
            <person name="Holland P.W.H."/>
            <person name="King N."/>
            <person name="Lang F.B.F."/>
            <person name="Roger A.J."/>
            <person name="Ruiz-Trillo I."/>
            <person name="Lander E."/>
            <person name="Nusbaum C."/>
        </authorList>
    </citation>
    <scope>NUCLEOTIDE SEQUENCE [LARGE SCALE GENOMIC DNA]</scope>
    <source>
        <strain evidence="14 15">ATCC 50062</strain>
    </source>
</reference>
<dbReference type="OrthoDB" id="424753at2759"/>
<dbReference type="InterPro" id="IPR001876">
    <property type="entry name" value="Znf_RanBP2"/>
</dbReference>
<dbReference type="GeneID" id="25567483"/>
<dbReference type="PANTHER" id="PTHR10183:SF382">
    <property type="entry name" value="CALPAIN-15"/>
    <property type="match status" value="1"/>
</dbReference>
<comment type="similarity">
    <text evidence="1">Belongs to the peptidase C2 family.</text>
</comment>
<dbReference type="PROSITE" id="PS00139">
    <property type="entry name" value="THIOL_PROTEASE_CYS"/>
    <property type="match status" value="1"/>
</dbReference>
<evidence type="ECO:0000256" key="10">
    <source>
        <dbReference type="PIRSR" id="PIRSR622684-1"/>
    </source>
</evidence>
<dbReference type="SUPFAM" id="SSF90209">
    <property type="entry name" value="Ran binding protein zinc finger-like"/>
    <property type="match status" value="1"/>
</dbReference>
<dbReference type="eggNOG" id="KOG0045">
    <property type="taxonomic scope" value="Eukaryota"/>
</dbReference>
<evidence type="ECO:0000256" key="3">
    <source>
        <dbReference type="ARBA" id="ARBA00022670"/>
    </source>
</evidence>
<dbReference type="GO" id="GO:0005737">
    <property type="term" value="C:cytoplasm"/>
    <property type="evidence" value="ECO:0007669"/>
    <property type="project" value="TreeGrafter"/>
</dbReference>
<dbReference type="OMA" id="ADDWPNW"/>